<dbReference type="SUPFAM" id="SSF57903">
    <property type="entry name" value="FYVE/PHD zinc finger"/>
    <property type="match status" value="1"/>
</dbReference>
<evidence type="ECO:0000256" key="5">
    <source>
        <dbReference type="PROSITE-ProRule" id="PRU00091"/>
    </source>
</evidence>
<protein>
    <submittedName>
        <fullName evidence="9">Zinc finger, FYVE domain containing 28</fullName>
    </submittedName>
</protein>
<dbReference type="GO" id="GO:0008270">
    <property type="term" value="F:zinc ion binding"/>
    <property type="evidence" value="ECO:0007669"/>
    <property type="project" value="UniProtKB-KW"/>
</dbReference>
<dbReference type="CDD" id="cd15731">
    <property type="entry name" value="FYVE_LST2"/>
    <property type="match status" value="1"/>
</dbReference>
<dbReference type="InterPro" id="IPR043269">
    <property type="entry name" value="FYVE_LST2"/>
</dbReference>
<evidence type="ECO:0000256" key="3">
    <source>
        <dbReference type="ARBA" id="ARBA00022771"/>
    </source>
</evidence>
<feature type="region of interest" description="Disordered" evidence="7">
    <location>
        <begin position="455"/>
        <end position="476"/>
    </location>
</feature>
<feature type="region of interest" description="Disordered" evidence="7">
    <location>
        <begin position="630"/>
        <end position="651"/>
    </location>
</feature>
<keyword evidence="2" id="KW-0479">Metal-binding</keyword>
<evidence type="ECO:0000313" key="10">
    <source>
        <dbReference type="Proteomes" id="UP000694701"/>
    </source>
</evidence>
<reference evidence="9" key="1">
    <citation type="submission" date="2025-08" db="UniProtKB">
        <authorList>
            <consortium name="Ensembl"/>
        </authorList>
    </citation>
    <scope>IDENTIFICATION</scope>
</reference>
<dbReference type="Proteomes" id="UP000694701">
    <property type="component" value="Unplaced"/>
</dbReference>
<dbReference type="Pfam" id="PF01363">
    <property type="entry name" value="FYVE"/>
    <property type="match status" value="1"/>
</dbReference>
<proteinExistence type="inferred from homology"/>
<feature type="domain" description="FYVE-type" evidence="8">
    <location>
        <begin position="804"/>
        <end position="860"/>
    </location>
</feature>
<evidence type="ECO:0000256" key="4">
    <source>
        <dbReference type="ARBA" id="ARBA00022833"/>
    </source>
</evidence>
<dbReference type="InterPro" id="IPR013083">
    <property type="entry name" value="Znf_RING/FYVE/PHD"/>
</dbReference>
<keyword evidence="3 5" id="KW-0863">Zinc-finger</keyword>
<keyword evidence="4" id="KW-0862">Zinc</keyword>
<name>A0A8C2FB62_CYPCA</name>
<dbReference type="PROSITE" id="PS50178">
    <property type="entry name" value="ZF_FYVE"/>
    <property type="match status" value="1"/>
</dbReference>
<dbReference type="InterPro" id="IPR051118">
    <property type="entry name" value="LST-2"/>
</dbReference>
<feature type="compositionally biased region" description="Low complexity" evidence="7">
    <location>
        <begin position="362"/>
        <end position="373"/>
    </location>
</feature>
<evidence type="ECO:0000256" key="1">
    <source>
        <dbReference type="ARBA" id="ARBA00008755"/>
    </source>
</evidence>
<dbReference type="Gene3D" id="3.30.40.10">
    <property type="entry name" value="Zinc/RING finger domain, C3HC4 (zinc finger)"/>
    <property type="match status" value="1"/>
</dbReference>
<sequence>MIRSFRRSDPQLLAQFYYADEELNQVATELDSLDGRKDPQRCTLLVNQFRSCQDNVLNIINQIMDECIPEDRANRDFCVKFPEEIRHDNLAGQLWFGAECLAAGSIIMNREIESMAMRPLAKDLTRSLEEVRNITRDQALRDLNNYTDRLKEVLRQFDSLFAEFELSYVSAMVPVKSPKEYYIQQEVIVLFCETVERALKLEYLTQDMIDDYEPALMFTIPRLAIVCGLVIYSEGPLNLDRKPEDMSELFRPFRTLLRKIRDLLQTLTEEELMTLERSLCISQDGEFPAGSSRPSTNDPAASTGPEKEEATDADLACSMQYDEEEIEQLNMMVHQVGDEMSTLLSPPSQSQSPAHRPRPYRGSSLEGSSAASSTQASPRRVPGSYHDDDRVFFMDDLESGVTSELCHGQLPLPTVCLRSPEHSRPGLLTDSSCNGWLTVCQSSDDNNMVCQLQSAESMGDSERSPVVNGWEGSQEEDSVQTAEEIASRTGGMKLSATVIFNPHSPSLTDLAVVVPHSASIPESGEGGALVATQCLLNSCVCCTGGCVDNHEDAMEPLTITSSVIQSAVAAGSPGKGNGHLSLTLPPSQGHLTPSVPHGSVQNQVREDEGSQEFSHYPCCEKCTPGVLLTQDRGSGQGEGGPSCTHQDTGCPTQPKTIVKGRSEVIFSFSPVSSLTTSSDMSEDLDHQEVQVALQAAKLAAHNKIRSRFHSSSDLIHRLFVCISGVADQLQTNYASDLRSILKTLFEVMATKSDQGDTEKPKKGPCLGSAVLEDCALCQETISSSELAAKAREGHFEDPPEWVPDEACNSCIACKAPFTVIRRKHHCRSCGKIFCSRCSSHSAPLPRYGQMKPVRVCTHCYMFHVTPFYSDRTGI</sequence>
<accession>A0A8C2FB62</accession>
<feature type="coiled-coil region" evidence="6">
    <location>
        <begin position="136"/>
        <end position="163"/>
    </location>
</feature>
<keyword evidence="6" id="KW-0175">Coiled coil</keyword>
<dbReference type="InterPro" id="IPR000306">
    <property type="entry name" value="Znf_FYVE"/>
</dbReference>
<dbReference type="GO" id="GO:0005829">
    <property type="term" value="C:cytosol"/>
    <property type="evidence" value="ECO:0007669"/>
    <property type="project" value="UniProtKB-SubCell"/>
</dbReference>
<dbReference type="SMART" id="SM00064">
    <property type="entry name" value="FYVE"/>
    <property type="match status" value="1"/>
</dbReference>
<dbReference type="Ensembl" id="ENSCCRT00020058237.1">
    <property type="protein sequence ID" value="ENSCCRP00020053313.1"/>
    <property type="gene ID" value="ENSCCRG00020023391.1"/>
</dbReference>
<evidence type="ECO:0000256" key="2">
    <source>
        <dbReference type="ARBA" id="ARBA00022723"/>
    </source>
</evidence>
<evidence type="ECO:0000313" key="9">
    <source>
        <dbReference type="Ensembl" id="ENSCCRP00020053313.1"/>
    </source>
</evidence>
<dbReference type="InterPro" id="IPR017455">
    <property type="entry name" value="Znf_FYVE-rel"/>
</dbReference>
<dbReference type="GO" id="GO:0031901">
    <property type="term" value="C:early endosome membrane"/>
    <property type="evidence" value="ECO:0007669"/>
    <property type="project" value="UniProtKB-SubCell"/>
</dbReference>
<evidence type="ECO:0000259" key="8">
    <source>
        <dbReference type="PROSITE" id="PS50178"/>
    </source>
</evidence>
<dbReference type="PANTHER" id="PTHR46465:SF2">
    <property type="entry name" value="LATERAL SIGNALING TARGET PROTEIN 2 HOMOLOG"/>
    <property type="match status" value="1"/>
</dbReference>
<dbReference type="InterPro" id="IPR011011">
    <property type="entry name" value="Znf_FYVE_PHD"/>
</dbReference>
<feature type="compositionally biased region" description="Low complexity" evidence="7">
    <location>
        <begin position="341"/>
        <end position="354"/>
    </location>
</feature>
<organism evidence="9 10">
    <name type="scientific">Cyprinus carpio</name>
    <name type="common">Common carp</name>
    <dbReference type="NCBI Taxonomy" id="7962"/>
    <lineage>
        <taxon>Eukaryota</taxon>
        <taxon>Metazoa</taxon>
        <taxon>Chordata</taxon>
        <taxon>Craniata</taxon>
        <taxon>Vertebrata</taxon>
        <taxon>Euteleostomi</taxon>
        <taxon>Actinopterygii</taxon>
        <taxon>Neopterygii</taxon>
        <taxon>Teleostei</taxon>
        <taxon>Ostariophysi</taxon>
        <taxon>Cypriniformes</taxon>
        <taxon>Cyprinidae</taxon>
        <taxon>Cyprininae</taxon>
        <taxon>Cyprinus</taxon>
    </lineage>
</organism>
<comment type="similarity">
    <text evidence="1">Belongs to the lst-2 family.</text>
</comment>
<evidence type="ECO:0000256" key="6">
    <source>
        <dbReference type="SAM" id="Coils"/>
    </source>
</evidence>
<evidence type="ECO:0000256" key="7">
    <source>
        <dbReference type="SAM" id="MobiDB-lite"/>
    </source>
</evidence>
<dbReference type="PANTHER" id="PTHR46465">
    <property type="entry name" value="LATERAL SIGNALING TARGET PROTEIN 2 HOMOLOG"/>
    <property type="match status" value="1"/>
</dbReference>
<feature type="region of interest" description="Disordered" evidence="7">
    <location>
        <begin position="569"/>
        <end position="607"/>
    </location>
</feature>
<feature type="region of interest" description="Disordered" evidence="7">
    <location>
        <begin position="341"/>
        <end position="387"/>
    </location>
</feature>
<feature type="region of interest" description="Disordered" evidence="7">
    <location>
        <begin position="284"/>
        <end position="312"/>
    </location>
</feature>
<dbReference type="AlphaFoldDB" id="A0A8C2FB62"/>